<accession>A0A3N4HHY0</accession>
<evidence type="ECO:0000313" key="3">
    <source>
        <dbReference type="Proteomes" id="UP000275078"/>
    </source>
</evidence>
<sequence>MKKSCRSQSPWGSPKSRTTNSRLGSAIIRRPWNFWNPGSKTKNPRNEDTGTHWNHPDDQQSQTFPNFLPISTRKKTPKSNKPSYNLSNATPEKDSKQQLPKMATNSFAITDEALHLLGGNYPYTSENAAFLLRVLKHTHKGMVPTHLTLCTM</sequence>
<dbReference type="EMBL" id="ML119912">
    <property type="protein sequence ID" value="RPA71620.1"/>
    <property type="molecule type" value="Genomic_DNA"/>
</dbReference>
<protein>
    <submittedName>
        <fullName evidence="2">Uncharacterized protein</fullName>
    </submittedName>
</protein>
<feature type="compositionally biased region" description="Polar residues" evidence="1">
    <location>
        <begin position="79"/>
        <end position="90"/>
    </location>
</feature>
<gene>
    <name evidence="2" type="ORF">BJ508DRAFT_88271</name>
</gene>
<feature type="compositionally biased region" description="Basic and acidic residues" evidence="1">
    <location>
        <begin position="44"/>
        <end position="58"/>
    </location>
</feature>
<dbReference type="Proteomes" id="UP000275078">
    <property type="component" value="Unassembled WGS sequence"/>
</dbReference>
<organism evidence="2 3">
    <name type="scientific">Ascobolus immersus RN42</name>
    <dbReference type="NCBI Taxonomy" id="1160509"/>
    <lineage>
        <taxon>Eukaryota</taxon>
        <taxon>Fungi</taxon>
        <taxon>Dikarya</taxon>
        <taxon>Ascomycota</taxon>
        <taxon>Pezizomycotina</taxon>
        <taxon>Pezizomycetes</taxon>
        <taxon>Pezizales</taxon>
        <taxon>Ascobolaceae</taxon>
        <taxon>Ascobolus</taxon>
    </lineage>
</organism>
<dbReference type="AlphaFoldDB" id="A0A3N4HHY0"/>
<reference evidence="2 3" key="1">
    <citation type="journal article" date="2018" name="Nat. Ecol. Evol.">
        <title>Pezizomycetes genomes reveal the molecular basis of ectomycorrhizal truffle lifestyle.</title>
        <authorList>
            <person name="Murat C."/>
            <person name="Payen T."/>
            <person name="Noel B."/>
            <person name="Kuo A."/>
            <person name="Morin E."/>
            <person name="Chen J."/>
            <person name="Kohler A."/>
            <person name="Krizsan K."/>
            <person name="Balestrini R."/>
            <person name="Da Silva C."/>
            <person name="Montanini B."/>
            <person name="Hainaut M."/>
            <person name="Levati E."/>
            <person name="Barry K.W."/>
            <person name="Belfiori B."/>
            <person name="Cichocki N."/>
            <person name="Clum A."/>
            <person name="Dockter R.B."/>
            <person name="Fauchery L."/>
            <person name="Guy J."/>
            <person name="Iotti M."/>
            <person name="Le Tacon F."/>
            <person name="Lindquist E.A."/>
            <person name="Lipzen A."/>
            <person name="Malagnac F."/>
            <person name="Mello A."/>
            <person name="Molinier V."/>
            <person name="Miyauchi S."/>
            <person name="Poulain J."/>
            <person name="Riccioni C."/>
            <person name="Rubini A."/>
            <person name="Sitrit Y."/>
            <person name="Splivallo R."/>
            <person name="Traeger S."/>
            <person name="Wang M."/>
            <person name="Zifcakova L."/>
            <person name="Wipf D."/>
            <person name="Zambonelli A."/>
            <person name="Paolocci F."/>
            <person name="Nowrousian M."/>
            <person name="Ottonello S."/>
            <person name="Baldrian P."/>
            <person name="Spatafora J.W."/>
            <person name="Henrissat B."/>
            <person name="Nagy L.G."/>
            <person name="Aury J.M."/>
            <person name="Wincker P."/>
            <person name="Grigoriev I.V."/>
            <person name="Bonfante P."/>
            <person name="Martin F.M."/>
        </authorList>
    </citation>
    <scope>NUCLEOTIDE SEQUENCE [LARGE SCALE GENOMIC DNA]</scope>
    <source>
        <strain evidence="2 3">RN42</strain>
    </source>
</reference>
<name>A0A3N4HHY0_ASCIM</name>
<feature type="compositionally biased region" description="Polar residues" evidence="1">
    <location>
        <begin position="1"/>
        <end position="23"/>
    </location>
</feature>
<evidence type="ECO:0000256" key="1">
    <source>
        <dbReference type="SAM" id="MobiDB-lite"/>
    </source>
</evidence>
<proteinExistence type="predicted"/>
<feature type="region of interest" description="Disordered" evidence="1">
    <location>
        <begin position="1"/>
        <end position="99"/>
    </location>
</feature>
<keyword evidence="3" id="KW-1185">Reference proteome</keyword>
<evidence type="ECO:0000313" key="2">
    <source>
        <dbReference type="EMBL" id="RPA71620.1"/>
    </source>
</evidence>